<evidence type="ECO:0000256" key="2">
    <source>
        <dbReference type="ARBA" id="ARBA00022676"/>
    </source>
</evidence>
<dbReference type="InterPro" id="IPR029044">
    <property type="entry name" value="Nucleotide-diphossugar_trans"/>
</dbReference>
<dbReference type="PANTHER" id="PTHR43179:SF12">
    <property type="entry name" value="GALACTOFURANOSYLTRANSFERASE GLFT2"/>
    <property type="match status" value="1"/>
</dbReference>
<reference evidence="5 6" key="1">
    <citation type="submission" date="2020-03" db="EMBL/GenBank/DDBJ databases">
        <authorList>
            <person name="Wang L."/>
            <person name="He N."/>
            <person name="Li Y."/>
            <person name="Fang Y."/>
            <person name="Zhang F."/>
        </authorList>
    </citation>
    <scope>NUCLEOTIDE SEQUENCE [LARGE SCALE GENOMIC DNA]</scope>
    <source>
        <strain evidence="5 6">36D10-4-7</strain>
    </source>
</reference>
<keyword evidence="3" id="KW-0808">Transferase</keyword>
<name>A0ABX1CJG0_9SPHN</name>
<proteinExistence type="inferred from homology"/>
<dbReference type="EMBL" id="JAAVJH010000003">
    <property type="protein sequence ID" value="NJR78126.1"/>
    <property type="molecule type" value="Genomic_DNA"/>
</dbReference>
<keyword evidence="6" id="KW-1185">Reference proteome</keyword>
<accession>A0ABX1CJG0</accession>
<dbReference type="Gene3D" id="3.90.550.10">
    <property type="entry name" value="Spore Coat Polysaccharide Biosynthesis Protein SpsA, Chain A"/>
    <property type="match status" value="1"/>
</dbReference>
<dbReference type="SUPFAM" id="SSF53448">
    <property type="entry name" value="Nucleotide-diphospho-sugar transferases"/>
    <property type="match status" value="1"/>
</dbReference>
<sequence>MVVPHYDDLDRLDLCLASLAAQTLPRERVEIVVADNGSPCGEAVLRDRIAGRAALTICRDRGAGPARNAGVAASRHPLLAFIDSDCVAAPGWLAGGVAALARADLVGGRVDVSVRAPGRRSGAEAFEQVFAFDNRRYVEQLHFSVTANLFTRRAVFDAVGGFRTEVAEDLDWCRRAVAAGYRLAYADDAAIRHPARADWAELKRKWQRLQREAHATTLERRGGGVRWLARSWGLPPSILLHAPRVWRAATLDNRVERWRALATLARLRLWRFADAHRLWLGRSR</sequence>
<comment type="similarity">
    <text evidence="1">Belongs to the glycosyltransferase 2 family.</text>
</comment>
<evidence type="ECO:0000256" key="1">
    <source>
        <dbReference type="ARBA" id="ARBA00006739"/>
    </source>
</evidence>
<dbReference type="InterPro" id="IPR001173">
    <property type="entry name" value="Glyco_trans_2-like"/>
</dbReference>
<comment type="caution">
    <text evidence="5">The sequence shown here is derived from an EMBL/GenBank/DDBJ whole genome shotgun (WGS) entry which is preliminary data.</text>
</comment>
<feature type="domain" description="Glycosyltransferase 2-like" evidence="4">
    <location>
        <begin position="2"/>
        <end position="158"/>
    </location>
</feature>
<gene>
    <name evidence="5" type="ORF">HBH26_05790</name>
</gene>
<evidence type="ECO:0000256" key="3">
    <source>
        <dbReference type="ARBA" id="ARBA00022679"/>
    </source>
</evidence>
<protein>
    <submittedName>
        <fullName evidence="5">Glycosyltransferase</fullName>
    </submittedName>
</protein>
<evidence type="ECO:0000259" key="4">
    <source>
        <dbReference type="Pfam" id="PF00535"/>
    </source>
</evidence>
<evidence type="ECO:0000313" key="6">
    <source>
        <dbReference type="Proteomes" id="UP000732399"/>
    </source>
</evidence>
<organism evidence="5 6">
    <name type="scientific">Sphingomonas corticis</name>
    <dbReference type="NCBI Taxonomy" id="2722791"/>
    <lineage>
        <taxon>Bacteria</taxon>
        <taxon>Pseudomonadati</taxon>
        <taxon>Pseudomonadota</taxon>
        <taxon>Alphaproteobacteria</taxon>
        <taxon>Sphingomonadales</taxon>
        <taxon>Sphingomonadaceae</taxon>
        <taxon>Sphingomonas</taxon>
    </lineage>
</organism>
<dbReference type="PANTHER" id="PTHR43179">
    <property type="entry name" value="RHAMNOSYLTRANSFERASE WBBL"/>
    <property type="match status" value="1"/>
</dbReference>
<dbReference type="Proteomes" id="UP000732399">
    <property type="component" value="Unassembled WGS sequence"/>
</dbReference>
<evidence type="ECO:0000313" key="5">
    <source>
        <dbReference type="EMBL" id="NJR78126.1"/>
    </source>
</evidence>
<keyword evidence="2" id="KW-0328">Glycosyltransferase</keyword>
<dbReference type="Pfam" id="PF00535">
    <property type="entry name" value="Glycos_transf_2"/>
    <property type="match status" value="1"/>
</dbReference>